<comment type="caution">
    <text evidence="2">The sequence shown here is derived from an EMBL/GenBank/DDBJ whole genome shotgun (WGS) entry which is preliminary data.</text>
</comment>
<proteinExistence type="predicted"/>
<protein>
    <submittedName>
        <fullName evidence="2">Uncharacterized protein</fullName>
    </submittedName>
</protein>
<sequence length="124" mass="13483">MFISEIKQYQDEAGHTLIEFARVTGDRPDGNPRFVANTVVEMMVAGPDGKPQQLKSKLAVPIDARSPVEAFEKWDTVVLPAIEEAKQKIKSQLGVAEGGLVLPPKLGMPRGGLPGPRRAIGLRR</sequence>
<gene>
    <name evidence="2" type="ORF">S01H1_05860</name>
</gene>
<feature type="compositionally biased region" description="Low complexity" evidence="1">
    <location>
        <begin position="115"/>
        <end position="124"/>
    </location>
</feature>
<organism evidence="2">
    <name type="scientific">marine sediment metagenome</name>
    <dbReference type="NCBI Taxonomy" id="412755"/>
    <lineage>
        <taxon>unclassified sequences</taxon>
        <taxon>metagenomes</taxon>
        <taxon>ecological metagenomes</taxon>
    </lineage>
</organism>
<dbReference type="EMBL" id="BARS01003044">
    <property type="protein sequence ID" value="GAF76702.1"/>
    <property type="molecule type" value="Genomic_DNA"/>
</dbReference>
<dbReference type="AlphaFoldDB" id="X0SLE9"/>
<feature type="region of interest" description="Disordered" evidence="1">
    <location>
        <begin position="104"/>
        <end position="124"/>
    </location>
</feature>
<reference evidence="2" key="1">
    <citation type="journal article" date="2014" name="Front. Microbiol.">
        <title>High frequency of phylogenetically diverse reductive dehalogenase-homologous genes in deep subseafloor sedimentary metagenomes.</title>
        <authorList>
            <person name="Kawai M."/>
            <person name="Futagami T."/>
            <person name="Toyoda A."/>
            <person name="Takaki Y."/>
            <person name="Nishi S."/>
            <person name="Hori S."/>
            <person name="Arai W."/>
            <person name="Tsubouchi T."/>
            <person name="Morono Y."/>
            <person name="Uchiyama I."/>
            <person name="Ito T."/>
            <person name="Fujiyama A."/>
            <person name="Inagaki F."/>
            <person name="Takami H."/>
        </authorList>
    </citation>
    <scope>NUCLEOTIDE SEQUENCE</scope>
    <source>
        <strain evidence="2">Expedition CK06-06</strain>
    </source>
</reference>
<evidence type="ECO:0000313" key="2">
    <source>
        <dbReference type="EMBL" id="GAF76702.1"/>
    </source>
</evidence>
<name>X0SLE9_9ZZZZ</name>
<accession>X0SLE9</accession>
<evidence type="ECO:0000256" key="1">
    <source>
        <dbReference type="SAM" id="MobiDB-lite"/>
    </source>
</evidence>